<keyword evidence="3" id="KW-0540">Nuclease</keyword>
<evidence type="ECO:0000256" key="4">
    <source>
        <dbReference type="ARBA" id="ARBA00022759"/>
    </source>
</evidence>
<dbReference type="Gene3D" id="1.10.150.20">
    <property type="entry name" value="5' to 3' exonuclease, C-terminal subdomain"/>
    <property type="match status" value="1"/>
</dbReference>
<dbReference type="FunCoup" id="A0A369K0Q6">
    <property type="interactions" value="617"/>
</dbReference>
<feature type="region of interest" description="Disordered" evidence="10">
    <location>
        <begin position="525"/>
        <end position="564"/>
    </location>
</feature>
<dbReference type="GO" id="GO:1901255">
    <property type="term" value="P:nucleotide-excision repair involved in interstrand cross-link repair"/>
    <property type="evidence" value="ECO:0007669"/>
    <property type="project" value="TreeGrafter"/>
</dbReference>
<dbReference type="AlphaFoldDB" id="A0A369K0Q6"/>
<dbReference type="GO" id="GO:0000014">
    <property type="term" value="F:single-stranded DNA endodeoxyribonuclease activity"/>
    <property type="evidence" value="ECO:0007669"/>
    <property type="project" value="TreeGrafter"/>
</dbReference>
<evidence type="ECO:0000256" key="10">
    <source>
        <dbReference type="SAM" id="MobiDB-lite"/>
    </source>
</evidence>
<reference evidence="12" key="1">
    <citation type="submission" date="2018-04" db="EMBL/GenBank/DDBJ databases">
        <title>Whole genome sequencing of Hypsizygus marmoreus.</title>
        <authorList>
            <person name="Choi I.-G."/>
            <person name="Min B."/>
            <person name="Kim J.-G."/>
            <person name="Kim S."/>
            <person name="Oh Y.-L."/>
            <person name="Kong W.-S."/>
            <person name="Park H."/>
            <person name="Jeong J."/>
            <person name="Song E.-S."/>
        </authorList>
    </citation>
    <scope>NUCLEOTIDE SEQUENCE [LARGE SCALE GENOMIC DNA]</scope>
    <source>
        <strain evidence="12">51987-8</strain>
    </source>
</reference>
<dbReference type="STRING" id="39966.A0A369K0Q6"/>
<protein>
    <submittedName>
        <fullName evidence="12">DNA repair protein rad16</fullName>
    </submittedName>
</protein>
<evidence type="ECO:0000256" key="3">
    <source>
        <dbReference type="ARBA" id="ARBA00022722"/>
    </source>
</evidence>
<keyword evidence="6" id="KW-0378">Hydrolase</keyword>
<dbReference type="InterPro" id="IPR006166">
    <property type="entry name" value="ERCC4_domain"/>
</dbReference>
<dbReference type="SMART" id="SM00891">
    <property type="entry name" value="ERCC4"/>
    <property type="match status" value="1"/>
</dbReference>
<dbReference type="GO" id="GO:0000712">
    <property type="term" value="P:resolution of meiotic recombination intermediates"/>
    <property type="evidence" value="ECO:0007669"/>
    <property type="project" value="TreeGrafter"/>
</dbReference>
<evidence type="ECO:0000313" key="13">
    <source>
        <dbReference type="Proteomes" id="UP000076154"/>
    </source>
</evidence>
<sequence length="993" mass="112046">MSTLLPFHKAILERIHDPSTSDLLVLARGLGLRRIIGTLMKIYDSPQSLVLLVNATQEEESEIGEELGIMGCRKPGLRVVGYETGSKDRQELYKKGGLISVTSRILVVDMLQGDIPTHLITGILVMHSERVTPLVLEAFIVRLYREKNKSGFLKAFTDQPEHITSGLSPLKNIMKELQLRKVHIYPRFQEDIKKSLERRRADVVELSQALTEPMQEIHHAIIQCMSSTLSELKRSNTTLDLDDFNVDNAYFRSFDLVVRRQLDPVWHKVGPKTKQLVNDLGTLRRLLYYLLTYDPLQFHAYLETLIASNSTTASGGVKQHQSPWLLTDAANIIFQVAKRRCYIMTSGSKLHPPPVIDLADDEDVWAALDDVENAPTGTSKGRETDARPPWIPGYMEPVLEELPKWNLLAEVLQEAEEEIIRQESMKKSITAVNTGTNTVLVMASSTRTCSVLAEFLSSMDHDAPRGSKGRRMMLRKLRLYLWWKSKLAERKQDGKSHFALPDVVGRAGDGFDKLYGSGDNISEALKKKDREKAERAASRRRVRGGAPAAATAREGKQKAEDRESVMGEIQQEAQSFADFWESHSQGTSDMSLILEDDLTLLDFESGALENEFDTHYGLLVPEQTVLIRAYSDDTDDRMLAEIQPKFIVMFEPNMEFIRRIEVYKSAHPGLAVRVYHMVYGNSCEEHKYLAGIRKEKESFERLIKERGTMLLPLLEERREGAASSDAIIKTISTRIAGGRREINSQLSQVIVDMREFRSTIPSLLHASNILVIPATLTVGDYIITPEICVERKSLSDLRSSFNSGRLYTQCELMSVHYKTPVLLIEFEEDKAFTLDVVSDLTSYAKPIGKYPAKKKQCAPNDQDYTVMLQPKIALLVLSFPRVRIIWSSSPYATAEIFKDLKLNNPEPDPAKAIAIGADDDPEVGAGVNAAAEELLRCLPGISAKNVKHVMSRINTVRELCEMDIFQVQELLGMEPGRLCWEFMHRGEERATKR</sequence>
<evidence type="ECO:0000256" key="2">
    <source>
        <dbReference type="ARBA" id="ARBA00010015"/>
    </source>
</evidence>
<feature type="domain" description="ERCC4" evidence="11">
    <location>
        <begin position="748"/>
        <end position="828"/>
    </location>
</feature>
<dbReference type="PANTHER" id="PTHR10150">
    <property type="entry name" value="DNA REPAIR ENDONUCLEASE XPF"/>
    <property type="match status" value="1"/>
</dbReference>
<dbReference type="InterPro" id="IPR047520">
    <property type="entry name" value="XPF_nuclease"/>
</dbReference>
<dbReference type="Proteomes" id="UP000076154">
    <property type="component" value="Unassembled WGS sequence"/>
</dbReference>
<keyword evidence="5" id="KW-0227">DNA damage</keyword>
<dbReference type="SUPFAM" id="SSF52980">
    <property type="entry name" value="Restriction endonuclease-like"/>
    <property type="match status" value="1"/>
</dbReference>
<dbReference type="SUPFAM" id="SSF47781">
    <property type="entry name" value="RuvA domain 2-like"/>
    <property type="match status" value="1"/>
</dbReference>
<comment type="similarity">
    <text evidence="2">Belongs to the XPF family.</text>
</comment>
<evidence type="ECO:0000259" key="11">
    <source>
        <dbReference type="SMART" id="SM00891"/>
    </source>
</evidence>
<keyword evidence="4" id="KW-0255">Endonuclease</keyword>
<proteinExistence type="inferred from homology"/>
<keyword evidence="7" id="KW-0238">DNA-binding</keyword>
<evidence type="ECO:0000256" key="1">
    <source>
        <dbReference type="ARBA" id="ARBA00004123"/>
    </source>
</evidence>
<evidence type="ECO:0000256" key="7">
    <source>
        <dbReference type="ARBA" id="ARBA00023125"/>
    </source>
</evidence>
<name>A0A369K0Q6_HYPMA</name>
<dbReference type="PANTHER" id="PTHR10150:SF0">
    <property type="entry name" value="DNA REPAIR ENDONUCLEASE XPF"/>
    <property type="match status" value="1"/>
</dbReference>
<evidence type="ECO:0000313" key="12">
    <source>
        <dbReference type="EMBL" id="RDB27182.1"/>
    </source>
</evidence>
<dbReference type="CDD" id="cd20078">
    <property type="entry name" value="XPF_nuclease_XPF_euk"/>
    <property type="match status" value="1"/>
</dbReference>
<dbReference type="EMBL" id="LUEZ02000017">
    <property type="protein sequence ID" value="RDB27182.1"/>
    <property type="molecule type" value="Genomic_DNA"/>
</dbReference>
<dbReference type="FunFam" id="3.40.50.10130:FF:000002">
    <property type="entry name" value="DNA repair endonuclease XPF"/>
    <property type="match status" value="1"/>
</dbReference>
<keyword evidence="9" id="KW-0539">Nucleus</keyword>
<dbReference type="Gene3D" id="3.40.50.10130">
    <property type="match status" value="1"/>
</dbReference>
<evidence type="ECO:0000256" key="6">
    <source>
        <dbReference type="ARBA" id="ARBA00022801"/>
    </source>
</evidence>
<keyword evidence="8" id="KW-0234">DNA repair</keyword>
<dbReference type="InterPro" id="IPR011335">
    <property type="entry name" value="Restrct_endonuc-II-like"/>
</dbReference>
<dbReference type="InterPro" id="IPR010994">
    <property type="entry name" value="RuvA_2-like"/>
</dbReference>
<comment type="caution">
    <text evidence="12">The sequence shown here is derived from an EMBL/GenBank/DDBJ whole genome shotgun (WGS) entry which is preliminary data.</text>
</comment>
<evidence type="ECO:0000256" key="8">
    <source>
        <dbReference type="ARBA" id="ARBA00023204"/>
    </source>
</evidence>
<dbReference type="GO" id="GO:0003697">
    <property type="term" value="F:single-stranded DNA binding"/>
    <property type="evidence" value="ECO:0007669"/>
    <property type="project" value="TreeGrafter"/>
</dbReference>
<gene>
    <name evidence="12" type="primary">rad16</name>
    <name evidence="12" type="ORF">Hypma_004381</name>
</gene>
<evidence type="ECO:0000256" key="9">
    <source>
        <dbReference type="ARBA" id="ARBA00023242"/>
    </source>
</evidence>
<dbReference type="Pfam" id="PF02732">
    <property type="entry name" value="ERCC4"/>
    <property type="match status" value="1"/>
</dbReference>
<dbReference type="GO" id="GO:0003684">
    <property type="term" value="F:damaged DNA binding"/>
    <property type="evidence" value="ECO:0007669"/>
    <property type="project" value="TreeGrafter"/>
</dbReference>
<organism evidence="12 13">
    <name type="scientific">Hypsizygus marmoreus</name>
    <name type="common">White beech mushroom</name>
    <name type="synonym">Agaricus marmoreus</name>
    <dbReference type="NCBI Taxonomy" id="39966"/>
    <lineage>
        <taxon>Eukaryota</taxon>
        <taxon>Fungi</taxon>
        <taxon>Dikarya</taxon>
        <taxon>Basidiomycota</taxon>
        <taxon>Agaricomycotina</taxon>
        <taxon>Agaricomycetes</taxon>
        <taxon>Agaricomycetidae</taxon>
        <taxon>Agaricales</taxon>
        <taxon>Tricholomatineae</taxon>
        <taxon>Lyophyllaceae</taxon>
        <taxon>Hypsizygus</taxon>
    </lineage>
</organism>
<dbReference type="GO" id="GO:0000110">
    <property type="term" value="C:nucleotide-excision repair factor 1 complex"/>
    <property type="evidence" value="ECO:0007669"/>
    <property type="project" value="TreeGrafter"/>
</dbReference>
<feature type="compositionally biased region" description="Basic and acidic residues" evidence="10">
    <location>
        <begin position="553"/>
        <end position="564"/>
    </location>
</feature>
<evidence type="ECO:0000256" key="5">
    <source>
        <dbReference type="ARBA" id="ARBA00022763"/>
    </source>
</evidence>
<accession>A0A369K0Q6</accession>
<comment type="subcellular location">
    <subcellularLocation>
        <location evidence="1">Nucleus</location>
    </subcellularLocation>
</comment>
<feature type="compositionally biased region" description="Basic and acidic residues" evidence="10">
    <location>
        <begin position="525"/>
        <end position="537"/>
    </location>
</feature>
<dbReference type="InParanoid" id="A0A369K0Q6"/>
<dbReference type="OrthoDB" id="361020at2759"/>
<dbReference type="GO" id="GO:0000724">
    <property type="term" value="P:double-strand break repair via homologous recombination"/>
    <property type="evidence" value="ECO:0007669"/>
    <property type="project" value="TreeGrafter"/>
</dbReference>
<keyword evidence="13" id="KW-1185">Reference proteome</keyword>